<proteinExistence type="predicted"/>
<protein>
    <submittedName>
        <fullName evidence="1">Uncharacterized protein</fullName>
    </submittedName>
</protein>
<gene>
    <name evidence="1" type="ORF">IW261DRAFT_1348527</name>
</gene>
<reference evidence="1" key="1">
    <citation type="submission" date="2023-06" db="EMBL/GenBank/DDBJ databases">
        <authorList>
            <consortium name="Lawrence Berkeley National Laboratory"/>
            <person name="Ahrendt S."/>
            <person name="Sahu N."/>
            <person name="Indic B."/>
            <person name="Wong-Bajracharya J."/>
            <person name="Merenyi Z."/>
            <person name="Ke H.-M."/>
            <person name="Monk M."/>
            <person name="Kocsube S."/>
            <person name="Drula E."/>
            <person name="Lipzen A."/>
            <person name="Balint B."/>
            <person name="Henrissat B."/>
            <person name="Andreopoulos B."/>
            <person name="Martin F.M."/>
            <person name="Harder C.B."/>
            <person name="Rigling D."/>
            <person name="Ford K.L."/>
            <person name="Foster G.D."/>
            <person name="Pangilinan J."/>
            <person name="Papanicolaou A."/>
            <person name="Barry K."/>
            <person name="LaButti K."/>
            <person name="Viragh M."/>
            <person name="Koriabine M."/>
            <person name="Yan M."/>
            <person name="Riley R."/>
            <person name="Champramary S."/>
            <person name="Plett K.L."/>
            <person name="Tsai I.J."/>
            <person name="Slot J."/>
            <person name="Sipos G."/>
            <person name="Plett J."/>
            <person name="Nagy L.G."/>
            <person name="Grigoriev I.V."/>
        </authorList>
    </citation>
    <scope>NUCLEOTIDE SEQUENCE</scope>
    <source>
        <strain evidence="1">ICMP 16352</strain>
    </source>
</reference>
<accession>A0AA39NAL8</accession>
<dbReference type="Proteomes" id="UP001175227">
    <property type="component" value="Unassembled WGS sequence"/>
</dbReference>
<evidence type="ECO:0000313" key="2">
    <source>
        <dbReference type="Proteomes" id="UP001175227"/>
    </source>
</evidence>
<dbReference type="EMBL" id="JAUEPR010000134">
    <property type="protein sequence ID" value="KAK0462121.1"/>
    <property type="molecule type" value="Genomic_DNA"/>
</dbReference>
<name>A0AA39NAL8_9AGAR</name>
<organism evidence="1 2">
    <name type="scientific">Armillaria novae-zelandiae</name>
    <dbReference type="NCBI Taxonomy" id="153914"/>
    <lineage>
        <taxon>Eukaryota</taxon>
        <taxon>Fungi</taxon>
        <taxon>Dikarya</taxon>
        <taxon>Basidiomycota</taxon>
        <taxon>Agaricomycotina</taxon>
        <taxon>Agaricomycetes</taxon>
        <taxon>Agaricomycetidae</taxon>
        <taxon>Agaricales</taxon>
        <taxon>Marasmiineae</taxon>
        <taxon>Physalacriaceae</taxon>
        <taxon>Armillaria</taxon>
    </lineage>
</organism>
<dbReference type="AlphaFoldDB" id="A0AA39NAL8"/>
<feature type="non-terminal residue" evidence="1">
    <location>
        <position position="1"/>
    </location>
</feature>
<sequence>LVSEMSHRVSTKPLDKVAGLVNLLRTGSIPIYNTKQSAADAWDVLVDLMDPWFRVQLLFMCSEPGNRSKYWRPSWEQVMTNKAIARHFTWYLGIVRRTNNPDADCYMGCCIKSGHVWGLGEVSKKQTLRQGQVVFNDANGASHTLKIADHAYPIPNGRYTLLGCSGIHSNLDLWVVGQIRQDGRFKKLSVFRSADEEKVELYYLPLIRQVKTLLC</sequence>
<comment type="caution">
    <text evidence="1">The sequence shown here is derived from an EMBL/GenBank/DDBJ whole genome shotgun (WGS) entry which is preliminary data.</text>
</comment>
<keyword evidence="2" id="KW-1185">Reference proteome</keyword>
<evidence type="ECO:0000313" key="1">
    <source>
        <dbReference type="EMBL" id="KAK0462121.1"/>
    </source>
</evidence>